<evidence type="ECO:0000313" key="5">
    <source>
        <dbReference type="EMBL" id="MBC5714954.1"/>
    </source>
</evidence>
<comment type="caution">
    <text evidence="5">The sequence shown here is derived from an EMBL/GenBank/DDBJ whole genome shotgun (WGS) entry which is preliminary data.</text>
</comment>
<dbReference type="Proteomes" id="UP000606720">
    <property type="component" value="Unassembled WGS sequence"/>
</dbReference>
<evidence type="ECO:0000256" key="1">
    <source>
        <dbReference type="ARBA" id="ARBA00022729"/>
    </source>
</evidence>
<accession>A0A923RW62</accession>
<sequence length="328" mass="35860">MKRISKISAVAACLLLFAVMAMGSGSSSDSSSSAKAGEAGQDTTTEQGTAAEQDSATEEAEVKTEYHVGDILKDGDVQIVYAASGEYQEENEYMKPEEGKKCIFLKLAFENQGTSDQSISSLNFECYADGYNADTHYTENDFSATLSPGRTTEGMLVFEVPQDAQNIEVEYETNFITEEKLKFIYDGDKDSGYVAKADTGASENAYAVGDIVESQNLNITYLSCENDTSYSEFSEPAAGMHYVTLTFEFENKGDSDEMVSMYDFDCYADGKNCEQAYFRDDNLTATLSAGRKAQGTVTFTVPDDASTVEAEFVSNIWTSDRVVFTVSE</sequence>
<dbReference type="Gene3D" id="2.60.40.1240">
    <property type="match status" value="2"/>
</dbReference>
<feature type="domain" description="DUF4352" evidence="4">
    <location>
        <begin position="66"/>
        <end position="179"/>
    </location>
</feature>
<evidence type="ECO:0000256" key="3">
    <source>
        <dbReference type="SAM" id="SignalP"/>
    </source>
</evidence>
<evidence type="ECO:0000256" key="2">
    <source>
        <dbReference type="SAM" id="MobiDB-lite"/>
    </source>
</evidence>
<proteinExistence type="predicted"/>
<feature type="chain" id="PRO_5039014562" evidence="3">
    <location>
        <begin position="24"/>
        <end position="328"/>
    </location>
</feature>
<feature type="compositionally biased region" description="Polar residues" evidence="2">
    <location>
        <begin position="41"/>
        <end position="54"/>
    </location>
</feature>
<protein>
    <submittedName>
        <fullName evidence="5">DUF4352 domain-containing protein</fullName>
    </submittedName>
</protein>
<reference evidence="5" key="1">
    <citation type="submission" date="2020-08" db="EMBL/GenBank/DDBJ databases">
        <title>Genome public.</title>
        <authorList>
            <person name="Liu C."/>
            <person name="Sun Q."/>
        </authorList>
    </citation>
    <scope>NUCLEOTIDE SEQUENCE</scope>
    <source>
        <strain evidence="5">BX1005</strain>
    </source>
</reference>
<evidence type="ECO:0000259" key="4">
    <source>
        <dbReference type="Pfam" id="PF11611"/>
    </source>
</evidence>
<gene>
    <name evidence="5" type="ORF">H8S17_12220</name>
</gene>
<keyword evidence="6" id="KW-1185">Reference proteome</keyword>
<dbReference type="EMBL" id="JACOPH010000012">
    <property type="protein sequence ID" value="MBC5714954.1"/>
    <property type="molecule type" value="Genomic_DNA"/>
</dbReference>
<dbReference type="InterPro" id="IPR029050">
    <property type="entry name" value="Immunoprotect_excell_Ig-like"/>
</dbReference>
<dbReference type="RefSeq" id="WP_186867522.1">
    <property type="nucleotide sequence ID" value="NZ_JACOPH010000012.1"/>
</dbReference>
<feature type="signal peptide" evidence="3">
    <location>
        <begin position="1"/>
        <end position="23"/>
    </location>
</feature>
<dbReference type="AlphaFoldDB" id="A0A923RW62"/>
<keyword evidence="1 3" id="KW-0732">Signal</keyword>
<feature type="compositionally biased region" description="Low complexity" evidence="2">
    <location>
        <begin position="25"/>
        <end position="40"/>
    </location>
</feature>
<feature type="region of interest" description="Disordered" evidence="2">
    <location>
        <begin position="25"/>
        <end position="67"/>
    </location>
</feature>
<dbReference type="InterPro" id="IPR029051">
    <property type="entry name" value="DUF4352"/>
</dbReference>
<dbReference type="Pfam" id="PF11611">
    <property type="entry name" value="DUF4352"/>
    <property type="match status" value="2"/>
</dbReference>
<feature type="domain" description="DUF4352" evidence="4">
    <location>
        <begin position="206"/>
        <end position="319"/>
    </location>
</feature>
<evidence type="ECO:0000313" key="6">
    <source>
        <dbReference type="Proteomes" id="UP000606720"/>
    </source>
</evidence>
<name>A0A923RW62_9FIRM</name>
<organism evidence="5 6">
    <name type="scientific">Roseburia zhanii</name>
    <dbReference type="NCBI Taxonomy" id="2763064"/>
    <lineage>
        <taxon>Bacteria</taxon>
        <taxon>Bacillati</taxon>
        <taxon>Bacillota</taxon>
        <taxon>Clostridia</taxon>
        <taxon>Lachnospirales</taxon>
        <taxon>Lachnospiraceae</taxon>
        <taxon>Roseburia</taxon>
    </lineage>
</organism>